<dbReference type="EMBL" id="JBGQPK010000057">
    <property type="protein sequence ID" value="MFL2030084.1"/>
    <property type="molecule type" value="Genomic_DNA"/>
</dbReference>
<dbReference type="SUPFAM" id="SSF56672">
    <property type="entry name" value="DNA/RNA polymerases"/>
    <property type="match status" value="1"/>
</dbReference>
<comment type="caution">
    <text evidence="11">The sequence shown here is derived from an EMBL/GenBank/DDBJ whole genome shotgun (WGS) entry which is preliminary data.</text>
</comment>
<feature type="domain" description="Reverse transcriptase" evidence="10">
    <location>
        <begin position="25"/>
        <end position="247"/>
    </location>
</feature>
<dbReference type="InterPro" id="IPR000477">
    <property type="entry name" value="RT_dom"/>
</dbReference>
<dbReference type="EC" id="2.7.7.49" evidence="1"/>
<dbReference type="InterPro" id="IPR051083">
    <property type="entry name" value="GrpII_Intron_Splice-Mob/Def"/>
</dbReference>
<dbReference type="PROSITE" id="PS50878">
    <property type="entry name" value="RT_POL"/>
    <property type="match status" value="1"/>
</dbReference>
<dbReference type="RefSeq" id="WP_407137651.1">
    <property type="nucleotide sequence ID" value="NZ_JBGQPK010000057.1"/>
</dbReference>
<dbReference type="CDD" id="cd03487">
    <property type="entry name" value="RT_Bac_retron_II"/>
    <property type="match status" value="1"/>
</dbReference>
<gene>
    <name evidence="11" type="ORF">ACEN34_10720</name>
</gene>
<evidence type="ECO:0000256" key="8">
    <source>
        <dbReference type="ARBA" id="ARBA00034120"/>
    </source>
</evidence>
<sequence>MDKSPFYQISTRQELANVLNMQLKSLSYVLYKLNPQNLYTSFSIPKKSGGVRDIVAPQKTLANIQSKIANILMLQPENEASGSKASHGFIKNKSILTNAKTHRNEKYVLNTDIQDFFPSFSFGRVLGFFEKNNAFMMDHKIAVALTNLCCYKQKLPQGAPSSPPITNLIFHIVDFKIIKLARKYKLNYTRYVDDLTFSTNSHSFLKTHHNFLAELNALIIHEGFNLNKNKTHLEFNNSRQEVTGIIVNKKLNVHKEFYKKTRAMADNLYKNNKFSIDDANGTIQQLDGRFNYINQLVRYNKKIKKRGTPYKTKYTHFSESFSKLDRFYSFTGKEQQYRKFLFYKYFVYGDSSIILTEGKTDVSYIKLALKKYVANYPQLISLQGLNKFKYAISFLNHPQSNIKNTRCHKEKKKKKMNTNQMSRRIPFFIGISEDGGNAYDHFLKYYSEGVKSVNPKQFPNYPKYFISDLGKAYSKKVIILLDNENNEKGNGSPLQCFISKCDTFKLKHKEDIIKELNTQSYSHIKYNLFLLTIPFKNDSNEDCTIESLLDTTEISSLSLSGKRFSKDNTLNTTNNFGKQALLTQVLSSNCQGRRKNVGLCRLKNVGLWRSIGSLNSIRFTGDFNYVGMMNQPI</sequence>
<keyword evidence="2" id="KW-0808">Transferase</keyword>
<dbReference type="GO" id="GO:0003964">
    <property type="term" value="F:RNA-directed DNA polymerase activity"/>
    <property type="evidence" value="ECO:0007669"/>
    <property type="project" value="UniProtKB-KW"/>
</dbReference>
<dbReference type="InterPro" id="IPR053543">
    <property type="entry name" value="Bacterial_RT"/>
</dbReference>
<comment type="similarity">
    <text evidence="8">Belongs to the bacterial reverse transcriptase family.</text>
</comment>
<dbReference type="PANTHER" id="PTHR34047">
    <property type="entry name" value="NUCLEAR INTRON MATURASE 1, MITOCHONDRIAL-RELATED"/>
    <property type="match status" value="1"/>
</dbReference>
<comment type="catalytic activity">
    <reaction evidence="9">
        <text>DNA(n) + a 2'-deoxyribonucleoside 5'-triphosphate = DNA(n+1) + diphosphate</text>
        <dbReference type="Rhea" id="RHEA:22508"/>
        <dbReference type="Rhea" id="RHEA-COMP:17339"/>
        <dbReference type="Rhea" id="RHEA-COMP:17340"/>
        <dbReference type="ChEBI" id="CHEBI:33019"/>
        <dbReference type="ChEBI" id="CHEBI:61560"/>
        <dbReference type="ChEBI" id="CHEBI:173112"/>
        <dbReference type="EC" id="2.7.7.49"/>
    </reaction>
</comment>
<dbReference type="InterPro" id="IPR043502">
    <property type="entry name" value="DNA/RNA_pol_sf"/>
</dbReference>
<keyword evidence="7" id="KW-0051">Antiviral defense</keyword>
<protein>
    <recommendedName>
        <fullName evidence="1">RNA-directed DNA polymerase</fullName>
        <ecNumber evidence="1">2.7.7.49</ecNumber>
    </recommendedName>
</protein>
<keyword evidence="4" id="KW-0479">Metal-binding</keyword>
<dbReference type="InterPro" id="IPR000123">
    <property type="entry name" value="Reverse_transcriptase_msDNA"/>
</dbReference>
<dbReference type="PRINTS" id="PR00866">
    <property type="entry name" value="RNADNAPOLMS"/>
</dbReference>
<evidence type="ECO:0000256" key="1">
    <source>
        <dbReference type="ARBA" id="ARBA00012493"/>
    </source>
</evidence>
<evidence type="ECO:0000256" key="3">
    <source>
        <dbReference type="ARBA" id="ARBA00022695"/>
    </source>
</evidence>
<organism evidence="11 12">
    <name type="scientific">Loigolactobacillus zhaoyuanensis</name>
    <dbReference type="NCBI Taxonomy" id="2486017"/>
    <lineage>
        <taxon>Bacteria</taxon>
        <taxon>Bacillati</taxon>
        <taxon>Bacillota</taxon>
        <taxon>Bacilli</taxon>
        <taxon>Lactobacillales</taxon>
        <taxon>Lactobacillaceae</taxon>
        <taxon>Loigolactobacillus</taxon>
    </lineage>
</organism>
<proteinExistence type="inferred from homology"/>
<evidence type="ECO:0000256" key="5">
    <source>
        <dbReference type="ARBA" id="ARBA00022842"/>
    </source>
</evidence>
<evidence type="ECO:0000256" key="4">
    <source>
        <dbReference type="ARBA" id="ARBA00022723"/>
    </source>
</evidence>
<reference evidence="11 12" key="1">
    <citation type="submission" date="2024-08" db="EMBL/GenBank/DDBJ databases">
        <authorList>
            <person name="Arias E."/>
        </authorList>
    </citation>
    <scope>NUCLEOTIDE SEQUENCE [LARGE SCALE GENOMIC DNA]</scope>
    <source>
        <strain evidence="11 12">FAM 25317</strain>
    </source>
</reference>
<evidence type="ECO:0000256" key="2">
    <source>
        <dbReference type="ARBA" id="ARBA00022679"/>
    </source>
</evidence>
<evidence type="ECO:0000313" key="12">
    <source>
        <dbReference type="Proteomes" id="UP001625389"/>
    </source>
</evidence>
<keyword evidence="6 11" id="KW-0695">RNA-directed DNA polymerase</keyword>
<keyword evidence="5" id="KW-0460">Magnesium</keyword>
<keyword evidence="3" id="KW-0548">Nucleotidyltransferase</keyword>
<evidence type="ECO:0000256" key="9">
    <source>
        <dbReference type="ARBA" id="ARBA00048173"/>
    </source>
</evidence>
<keyword evidence="12" id="KW-1185">Reference proteome</keyword>
<evidence type="ECO:0000256" key="7">
    <source>
        <dbReference type="ARBA" id="ARBA00023118"/>
    </source>
</evidence>
<evidence type="ECO:0000259" key="10">
    <source>
        <dbReference type="PROSITE" id="PS50878"/>
    </source>
</evidence>
<dbReference type="Proteomes" id="UP001625389">
    <property type="component" value="Unassembled WGS sequence"/>
</dbReference>
<name>A0ABW8UE17_9LACO</name>
<accession>A0ABW8UE17</accession>
<evidence type="ECO:0000313" key="11">
    <source>
        <dbReference type="EMBL" id="MFL2030084.1"/>
    </source>
</evidence>
<dbReference type="PANTHER" id="PTHR34047:SF7">
    <property type="entry name" value="RNA-DIRECTED DNA POLYMERASE"/>
    <property type="match status" value="1"/>
</dbReference>
<dbReference type="Pfam" id="PF00078">
    <property type="entry name" value="RVT_1"/>
    <property type="match status" value="1"/>
</dbReference>
<evidence type="ECO:0000256" key="6">
    <source>
        <dbReference type="ARBA" id="ARBA00022918"/>
    </source>
</evidence>
<dbReference type="NCBIfam" id="NF038237">
    <property type="entry name" value="retron_Ec67_fus"/>
    <property type="match status" value="1"/>
</dbReference>